<accession>A0ABY8U869</accession>
<keyword evidence="4" id="KW-0653">Protein transport</keyword>
<evidence type="ECO:0000256" key="3">
    <source>
        <dbReference type="ARBA" id="ARBA00022490"/>
    </source>
</evidence>
<comment type="subcellular location">
    <subcellularLocation>
        <location evidence="1">Cytoplasm</location>
    </subcellularLocation>
</comment>
<reference evidence="7 8" key="1">
    <citation type="submission" date="2023-05" db="EMBL/GenBank/DDBJ databases">
        <title>A 100% complete, gapless, phased diploid assembly of the Scenedesmus obliquus UTEX 3031 genome.</title>
        <authorList>
            <person name="Biondi T.C."/>
            <person name="Hanschen E.R."/>
            <person name="Kwon T."/>
            <person name="Eng W."/>
            <person name="Kruse C.P.S."/>
            <person name="Koehler S.I."/>
            <person name="Kunde Y."/>
            <person name="Gleasner C.D."/>
            <person name="You Mak K.T."/>
            <person name="Polle J."/>
            <person name="Hovde B.T."/>
            <person name="Starkenburg S.R."/>
        </authorList>
    </citation>
    <scope>NUCLEOTIDE SEQUENCE [LARGE SCALE GENOMIC DNA]</scope>
    <source>
        <strain evidence="7 8">DOE0152z</strain>
    </source>
</reference>
<dbReference type="Pfam" id="PF10366">
    <property type="entry name" value="Vps39_1"/>
    <property type="match status" value="1"/>
</dbReference>
<keyword evidence="8" id="KW-1185">Reference proteome</keyword>
<feature type="compositionally biased region" description="Low complexity" evidence="5">
    <location>
        <begin position="662"/>
        <end position="678"/>
    </location>
</feature>
<dbReference type="EMBL" id="CP126215">
    <property type="protein sequence ID" value="WIA17457.1"/>
    <property type="molecule type" value="Genomic_DNA"/>
</dbReference>
<dbReference type="PANTHER" id="PTHR12894:SF27">
    <property type="entry name" value="TRANSFORMING GROWTH FACTOR-BETA RECEPTOR-ASSOCIATED PROTEIN 1"/>
    <property type="match status" value="1"/>
</dbReference>
<feature type="region of interest" description="Disordered" evidence="5">
    <location>
        <begin position="771"/>
        <end position="836"/>
    </location>
</feature>
<keyword evidence="3" id="KW-0963">Cytoplasm</keyword>
<dbReference type="Proteomes" id="UP001244341">
    <property type="component" value="Chromosome 8b"/>
</dbReference>
<dbReference type="InterPro" id="IPR032914">
    <property type="entry name" value="Vam6/VPS39/TRAP1"/>
</dbReference>
<evidence type="ECO:0000256" key="4">
    <source>
        <dbReference type="ARBA" id="ARBA00022927"/>
    </source>
</evidence>
<evidence type="ECO:0000256" key="5">
    <source>
        <dbReference type="SAM" id="MobiDB-lite"/>
    </source>
</evidence>
<evidence type="ECO:0000313" key="7">
    <source>
        <dbReference type="EMBL" id="WIA17457.1"/>
    </source>
</evidence>
<sequence length="963" mass="101893">MAFEAYEPSVVVDEFARKIDSLCVWEDNLIAGLSDGSLLFFQEQQQGSEQGSSRGLSSWQVTRVQKNFGKRGVQQLQALENKPYLLSLSDDGVQLHRLPELQLVSAASRTARGAAAFAWDEGRQLLATAVKKKVISHQLDIGHTFLEMTEYELPEAPCCITWVGPNILLGTPKSYWLIVPAASQAVEVLPGTVVMMYPAVQPQLLFAAGSHAPVLTRLAPGEALVTKDAISYFLGPDGKPLRKTTLSWSAPPNALAAGRQYVAALLPGCVEVKSISRAGAAAAAQTLLLPGMTVAAPTPSSAGCLYIASSTDKGIRQLLPVPLERQARLLAAAGDFQGALELLSLMEDEEAAAAAAAAAAGSEAEGDAAGGGNAAAAAAAAKRQQLEDVLRLRFGFHLFEDGEAVLTAAGRYAELAALYQYNRRHAQGLALLQQLSQRPEGMLVPPSGAAADLKGLPGVWAAVSGAAADLKGLPGVWAAVRYLIGMQPQDLQLLVQHAGWVLGADPEAGLEALLAMNPPLKPDLVMPVMQEHAPTYTAVYLESALDLGLVSPSEVHSELLLIYLHMALEEEREGEQSSAAHARQLSLSDLLVSRPRQLLKLFPDDKAQWGAPTPRASQSGGAAAAAAAAASFAASPEKQQESTAQQDCAAAADDAAGKEAPGRPAAAAAAAAGSSALADPNHPQHRSDAYQRLRELVYASEHIDPEYVLAKLGQGQLLEIRALMLERLGRHREALSLYAHDLAAMPLAEAYCDRVYEAGLAATAAAAGGGGGSATAAAAAADGSSEGAEDEAEGPSWGRVLPGKLQQQQQARQQQQQRRGRRALGQGGGRGWAAMPFGSRPHDIYMELVDAVLQGPTKQQGNSAAAGAAAGQQQQQQQVVVDQSAWQQLAQLLSKKVDRINHLQVLQVLPQQLPLSDVAPLLSSMLLHNTEQKRNLSVVHALRRAENLMAREDLVKVKQRLVR</sequence>
<dbReference type="PROSITE" id="PS50219">
    <property type="entry name" value="CNH"/>
    <property type="match status" value="1"/>
</dbReference>
<keyword evidence="2" id="KW-0813">Transport</keyword>
<organism evidence="7 8">
    <name type="scientific">Tetradesmus obliquus</name>
    <name type="common">Green alga</name>
    <name type="synonym">Acutodesmus obliquus</name>
    <dbReference type="NCBI Taxonomy" id="3088"/>
    <lineage>
        <taxon>Eukaryota</taxon>
        <taxon>Viridiplantae</taxon>
        <taxon>Chlorophyta</taxon>
        <taxon>core chlorophytes</taxon>
        <taxon>Chlorophyceae</taxon>
        <taxon>CS clade</taxon>
        <taxon>Sphaeropleales</taxon>
        <taxon>Scenedesmaceae</taxon>
        <taxon>Tetradesmus</taxon>
    </lineage>
</organism>
<evidence type="ECO:0000256" key="1">
    <source>
        <dbReference type="ARBA" id="ARBA00004496"/>
    </source>
</evidence>
<dbReference type="Pfam" id="PF00780">
    <property type="entry name" value="CNH"/>
    <property type="match status" value="1"/>
</dbReference>
<name>A0ABY8U869_TETOB</name>
<feature type="compositionally biased region" description="Low complexity" evidence="5">
    <location>
        <begin position="774"/>
        <end position="786"/>
    </location>
</feature>
<feature type="compositionally biased region" description="Low complexity" evidence="5">
    <location>
        <begin position="805"/>
        <end position="817"/>
    </location>
</feature>
<feature type="domain" description="CNH" evidence="6">
    <location>
        <begin position="16"/>
        <end position="302"/>
    </location>
</feature>
<dbReference type="PANTHER" id="PTHR12894">
    <property type="entry name" value="CNH DOMAIN CONTAINING"/>
    <property type="match status" value="1"/>
</dbReference>
<feature type="region of interest" description="Disordered" evidence="5">
    <location>
        <begin position="632"/>
        <end position="687"/>
    </location>
</feature>
<evidence type="ECO:0000313" key="8">
    <source>
        <dbReference type="Proteomes" id="UP001244341"/>
    </source>
</evidence>
<evidence type="ECO:0000259" key="6">
    <source>
        <dbReference type="PROSITE" id="PS50219"/>
    </source>
</evidence>
<proteinExistence type="predicted"/>
<dbReference type="InterPro" id="IPR001180">
    <property type="entry name" value="CNH_dom"/>
</dbReference>
<gene>
    <name evidence="7" type="ORF">OEZ85_014302</name>
</gene>
<evidence type="ECO:0000256" key="2">
    <source>
        <dbReference type="ARBA" id="ARBA00022448"/>
    </source>
</evidence>
<dbReference type="InterPro" id="IPR019452">
    <property type="entry name" value="VPS39/TGF_beta_rcpt-assoc_1"/>
</dbReference>
<protein>
    <recommendedName>
        <fullName evidence="6">CNH domain-containing protein</fullName>
    </recommendedName>
</protein>
<feature type="compositionally biased region" description="Low complexity" evidence="5">
    <location>
        <begin position="644"/>
        <end position="654"/>
    </location>
</feature>